<dbReference type="EMBL" id="MNZT01000027">
    <property type="protein sequence ID" value="OIP98430.1"/>
    <property type="molecule type" value="Genomic_DNA"/>
</dbReference>
<reference evidence="1 2" key="1">
    <citation type="journal article" date="2016" name="Environ. Microbiol.">
        <title>Genomic resolution of a cold subsurface aquifer community provides metabolic insights for novel microbes adapted to high CO concentrations.</title>
        <authorList>
            <person name="Probst A.J."/>
            <person name="Castelle C.J."/>
            <person name="Singh A."/>
            <person name="Brown C.T."/>
            <person name="Anantharaman K."/>
            <person name="Sharon I."/>
            <person name="Hug L.A."/>
            <person name="Burstein D."/>
            <person name="Emerson J.B."/>
            <person name="Thomas B.C."/>
            <person name="Banfield J.F."/>
        </authorList>
    </citation>
    <scope>NUCLEOTIDE SEQUENCE [LARGE SCALE GENOMIC DNA]</scope>
    <source>
        <strain evidence="1">CG2_30_54_11</strain>
    </source>
</reference>
<name>A0A1J5J1M1_9BACT</name>
<evidence type="ECO:0000313" key="2">
    <source>
        <dbReference type="Proteomes" id="UP000183245"/>
    </source>
</evidence>
<gene>
    <name evidence="1" type="ORF">AUK40_01555</name>
</gene>
<comment type="caution">
    <text evidence="1">The sequence shown here is derived from an EMBL/GenBank/DDBJ whole genome shotgun (WGS) entry which is preliminary data.</text>
</comment>
<evidence type="ECO:0000313" key="1">
    <source>
        <dbReference type="EMBL" id="OIP98430.1"/>
    </source>
</evidence>
<organism evidence="1 2">
    <name type="scientific">Candidatus Wirthbacteria bacterium CG2_30_54_11</name>
    <dbReference type="NCBI Taxonomy" id="1817892"/>
    <lineage>
        <taxon>Bacteria</taxon>
        <taxon>Candidatus Wirthbacteria</taxon>
    </lineage>
</organism>
<dbReference type="AlphaFoldDB" id="A0A1J5J1M1"/>
<proteinExistence type="predicted"/>
<protein>
    <submittedName>
        <fullName evidence="1">Uncharacterized protein</fullName>
    </submittedName>
</protein>
<sequence>MVNWARVDMEAAHEERGQHFLDDRKVEEHVANIESMLRSLEHEPSRLPGLAAELLSQIIAQEDEFGPREGYIEIKEKLRALCIPG</sequence>
<dbReference type="Proteomes" id="UP000183245">
    <property type="component" value="Unassembled WGS sequence"/>
</dbReference>
<accession>A0A1J5J1M1</accession>